<sequence>MIKIIFYTGTQGYDKLWPVAVTGADRALRGCFFRIEFLMCKPLF</sequence>
<evidence type="ECO:0000313" key="2">
    <source>
        <dbReference type="Proteomes" id="UP000003494"/>
    </source>
</evidence>
<dbReference type="STRING" id="626523.GCWU000342_02283"/>
<dbReference type="HOGENOM" id="CLU_3222049_0_0_9"/>
<reference evidence="1" key="1">
    <citation type="submission" date="2009-04" db="EMBL/GenBank/DDBJ databases">
        <authorList>
            <person name="Weinstock G."/>
            <person name="Sodergren E."/>
            <person name="Clifton S."/>
            <person name="Fulton L."/>
            <person name="Fulton B."/>
            <person name="Courtney L."/>
            <person name="Fronick C."/>
            <person name="Harrison M."/>
            <person name="Strong C."/>
            <person name="Farmer C."/>
            <person name="Delahaunty K."/>
            <person name="Markovic C."/>
            <person name="Hall O."/>
            <person name="Minx P."/>
            <person name="Tomlinson C."/>
            <person name="Mitreva M."/>
            <person name="Nelson J."/>
            <person name="Hou S."/>
            <person name="Wollam A."/>
            <person name="Pepin K.H."/>
            <person name="Johnson M."/>
            <person name="Bhonagiri V."/>
            <person name="Nash W.E."/>
            <person name="Warren W."/>
            <person name="Chinwalla A."/>
            <person name="Mardis E.R."/>
            <person name="Wilson R.K."/>
        </authorList>
    </citation>
    <scope>NUCLEOTIDE SEQUENCE [LARGE SCALE GENOMIC DNA]</scope>
    <source>
        <strain evidence="1">DSM 14600</strain>
    </source>
</reference>
<dbReference type="AlphaFoldDB" id="C4GDV9"/>
<evidence type="ECO:0000313" key="1">
    <source>
        <dbReference type="EMBL" id="EEP27588.1"/>
    </source>
</evidence>
<gene>
    <name evidence="1" type="ORF">GCWU000342_02283</name>
</gene>
<name>C4GDV9_9FIRM</name>
<keyword evidence="2" id="KW-1185">Reference proteome</keyword>
<dbReference type="EMBL" id="ACIP02000007">
    <property type="protein sequence ID" value="EEP27588.1"/>
    <property type="molecule type" value="Genomic_DNA"/>
</dbReference>
<dbReference type="Proteomes" id="UP000003494">
    <property type="component" value="Unassembled WGS sequence"/>
</dbReference>
<proteinExistence type="predicted"/>
<organism evidence="1 2">
    <name type="scientific">Shuttleworthella satelles DSM 14600</name>
    <dbReference type="NCBI Taxonomy" id="626523"/>
    <lineage>
        <taxon>Bacteria</taxon>
        <taxon>Bacillati</taxon>
        <taxon>Bacillota</taxon>
        <taxon>Clostridia</taxon>
        <taxon>Lachnospirales</taxon>
        <taxon>Lachnospiraceae</taxon>
        <taxon>Shuttleworthella</taxon>
    </lineage>
</organism>
<protein>
    <submittedName>
        <fullName evidence="1">Uncharacterized protein</fullName>
    </submittedName>
</protein>
<comment type="caution">
    <text evidence="1">The sequence shown here is derived from an EMBL/GenBank/DDBJ whole genome shotgun (WGS) entry which is preliminary data.</text>
</comment>
<accession>C4GDV9</accession>